<organism evidence="5 6">
    <name type="scientific">Gardnerella vaginalis 1500E</name>
    <dbReference type="NCBI Taxonomy" id="698957"/>
    <lineage>
        <taxon>Bacteria</taxon>
        <taxon>Bacillati</taxon>
        <taxon>Actinomycetota</taxon>
        <taxon>Actinomycetes</taxon>
        <taxon>Bifidobacteriales</taxon>
        <taxon>Bifidobacteriaceae</taxon>
        <taxon>Gardnerella</taxon>
    </lineage>
</organism>
<dbReference type="InterPro" id="IPR005543">
    <property type="entry name" value="PASTA_dom"/>
</dbReference>
<name>I4M2P7_GARVA</name>
<gene>
    <name evidence="5" type="ORF">CGSMWGv1500E_01178</name>
</gene>
<keyword evidence="5" id="KW-0808">Transferase</keyword>
<evidence type="ECO:0000259" key="4">
    <source>
        <dbReference type="Pfam" id="PF13240"/>
    </source>
</evidence>
<evidence type="ECO:0000313" key="5">
    <source>
        <dbReference type="EMBL" id="EIK83487.1"/>
    </source>
</evidence>
<reference evidence="5 6" key="1">
    <citation type="journal article" date="2012" name="J. Bacteriol.">
        <title>Comparative Genomic Analyses of 17 Clinical Isolates of Gardnerella vaginalis Provide Evidence of Multiple Genetically Isolated Clades Consistent with Subspeciation into Genovars.</title>
        <authorList>
            <person name="Ahmed A."/>
            <person name="Earl J."/>
            <person name="Retchless A."/>
            <person name="Hillier S."/>
            <person name="Rabe L."/>
            <person name="Cherpes T."/>
            <person name="Powell E."/>
            <person name="Janto B."/>
            <person name="Eutsey R."/>
            <person name="Hiller N.L."/>
            <person name="Boissy R."/>
            <person name="Dahlgreen M."/>
            <person name="Hall B."/>
            <person name="Costerton J."/>
            <person name="Post J.C."/>
            <person name="Hu F."/>
            <person name="Ehrlich G."/>
        </authorList>
    </citation>
    <scope>NUCLEOTIDE SEQUENCE [LARGE SCALE GENOMIC DNA]</scope>
    <source>
        <strain evidence="5 6">1500E</strain>
    </source>
</reference>
<comment type="caution">
    <text evidence="5">The sequence shown here is derived from an EMBL/GenBank/DDBJ whole genome shotgun (WGS) entry which is preliminary data.</text>
</comment>
<feature type="domain" description="PASTA" evidence="3">
    <location>
        <begin position="211"/>
        <end position="265"/>
    </location>
</feature>
<dbReference type="SUPFAM" id="SSF81995">
    <property type="entry name" value="beta-sandwich domain of Sec23/24"/>
    <property type="match status" value="1"/>
</dbReference>
<dbReference type="Pfam" id="PF13240">
    <property type="entry name" value="Zn_Ribbon_1"/>
    <property type="match status" value="1"/>
</dbReference>
<dbReference type="CDD" id="cd06577">
    <property type="entry name" value="PASTA_pknB"/>
    <property type="match status" value="1"/>
</dbReference>
<dbReference type="Pfam" id="PF03793">
    <property type="entry name" value="PASTA"/>
    <property type="match status" value="1"/>
</dbReference>
<evidence type="ECO:0000256" key="2">
    <source>
        <dbReference type="SAM" id="Phobius"/>
    </source>
</evidence>
<dbReference type="PATRIC" id="fig|698957.3.peg.228"/>
<keyword evidence="2" id="KW-0812">Transmembrane</keyword>
<accession>I4M2P7</accession>
<dbReference type="EMBL" id="ADES01000005">
    <property type="protein sequence ID" value="EIK83487.1"/>
    <property type="molecule type" value="Genomic_DNA"/>
</dbReference>
<keyword evidence="2" id="KW-0472">Membrane</keyword>
<dbReference type="GO" id="GO:0004674">
    <property type="term" value="F:protein serine/threonine kinase activity"/>
    <property type="evidence" value="ECO:0007669"/>
    <property type="project" value="UniProtKB-KW"/>
</dbReference>
<evidence type="ECO:0000259" key="3">
    <source>
        <dbReference type="Pfam" id="PF03793"/>
    </source>
</evidence>
<dbReference type="RefSeq" id="WP_004126921.1">
    <property type="nucleotide sequence ID" value="NZ_ADES01000005.1"/>
</dbReference>
<keyword evidence="2" id="KW-1133">Transmembrane helix</keyword>
<keyword evidence="5" id="KW-0723">Serine/threonine-protein kinase</keyword>
<feature type="transmembrane region" description="Helical" evidence="2">
    <location>
        <begin position="104"/>
        <end position="125"/>
    </location>
</feature>
<dbReference type="Proteomes" id="UP000032875">
    <property type="component" value="Unassembled WGS sequence"/>
</dbReference>
<feature type="domain" description="Zinc-ribbon" evidence="4">
    <location>
        <begin position="2"/>
        <end position="23"/>
    </location>
</feature>
<dbReference type="InterPro" id="IPR026870">
    <property type="entry name" value="Zinc_ribbon_dom"/>
</dbReference>
<evidence type="ECO:0000256" key="1">
    <source>
        <dbReference type="SAM" id="MobiDB-lite"/>
    </source>
</evidence>
<keyword evidence="5" id="KW-0418">Kinase</keyword>
<dbReference type="AlphaFoldDB" id="I4M2P7"/>
<sequence length="624" mass="69821">MFCINCGNKIDESTKFCGFCGAVVENEAQSDYQQSQPQQPQYDSQYQQQPQQPYYNQQQTQYQPQYNPQTQYQQQSQYNSQYFQPNPAKATSPSKTNFLKNRKLIIISACVIAAVAIIAAAVFFFTSPHFRKAAPSERIVVPKAKTSQSAQDVVRELQEKGVETHLVKDFGGSKPGNFARYQNVKPGQVIHGNHVVTVVESKGPGMPEKGVIGKTVEEAAPLLKSMGVPVKVYKVASLHPGKIAATNPMPGEPLDENKEIFIGVGEEDKYPDSGRSVPVELFDKDKDEAYKMMSDEGFKVRLVPKYSSRKHLGKIVGSNLGLGQSHRGDTDITLYYGADASETKKMFTSKRGYGESNQATVVSTLVPFVGKWCTKSGDCLEFEPTNYDTEIGENTRVLLRGAHAMDDLVDDENNKDYAHSFAMWQYTQQLLGDAIDTDDSDEDKNSLPLRNTLIFGDSGMTEIFRDGGDPYCGNKVYNVHSGLCVNGQFQDYQDLDSNYPDYSSNNFIDVPGVNKGITYKMRAYFVLVPVNAKLDELEASGFFKGAGSTKPDMNRPFILRRDPKYYSKSERTVASKDGDMRDNPFVPTSKHKAIPFAPAPDDSNAYYLVEKPFDWSWFFKDREL</sequence>
<evidence type="ECO:0000313" key="6">
    <source>
        <dbReference type="Proteomes" id="UP000032875"/>
    </source>
</evidence>
<proteinExistence type="predicted"/>
<feature type="region of interest" description="Disordered" evidence="1">
    <location>
        <begin position="31"/>
        <end position="58"/>
    </location>
</feature>
<protein>
    <submittedName>
        <fullName evidence="5">Serine/threonine protein kinase</fullName>
    </submittedName>
</protein>